<feature type="compositionally biased region" description="Low complexity" evidence="1">
    <location>
        <begin position="33"/>
        <end position="43"/>
    </location>
</feature>
<comment type="caution">
    <text evidence="3">The sequence shown here is derived from an EMBL/GenBank/DDBJ whole genome shotgun (WGS) entry which is preliminary data.</text>
</comment>
<evidence type="ECO:0008006" key="5">
    <source>
        <dbReference type="Google" id="ProtNLM"/>
    </source>
</evidence>
<name>A0ABU9VKB2_9BACI</name>
<feature type="chain" id="PRO_5046160088" description="DUF4352 domain-containing protein" evidence="2">
    <location>
        <begin position="18"/>
        <end position="219"/>
    </location>
</feature>
<feature type="compositionally biased region" description="Acidic residues" evidence="1">
    <location>
        <begin position="23"/>
        <end position="32"/>
    </location>
</feature>
<sequence length="219" mass="24106">MKKIILSLGLVSVLSLAACGDSNEQEASEPAEIESNNTENTNTETDDAEEEIDTAEENSDNDWETQVGETNEDGTLKLLVRSEDPVGIETGPMTLSFPQITVSEVIEWPEELADYYDIEPTGIIQIDMEVSNTEDEDINFYMDQATITTNTGEQLDPDLLASDHIGGEFLGAVNKSGSIRYMLTNSAPNEVEWVRILIDAPSDNNYESIGDSIDVQIDF</sequence>
<dbReference type="PROSITE" id="PS51257">
    <property type="entry name" value="PROKAR_LIPOPROTEIN"/>
    <property type="match status" value="1"/>
</dbReference>
<evidence type="ECO:0000256" key="1">
    <source>
        <dbReference type="SAM" id="MobiDB-lite"/>
    </source>
</evidence>
<dbReference type="Proteomes" id="UP001418796">
    <property type="component" value="Unassembled WGS sequence"/>
</dbReference>
<reference evidence="3 4" key="1">
    <citation type="submission" date="2024-03" db="EMBL/GenBank/DDBJ databases">
        <title>Bacilli Hybrid Assemblies.</title>
        <authorList>
            <person name="Kovac J."/>
        </authorList>
    </citation>
    <scope>NUCLEOTIDE SEQUENCE [LARGE SCALE GENOMIC DNA]</scope>
    <source>
        <strain evidence="3 4">FSL R7-0666</strain>
    </source>
</reference>
<evidence type="ECO:0000313" key="4">
    <source>
        <dbReference type="Proteomes" id="UP001418796"/>
    </source>
</evidence>
<keyword evidence="4" id="KW-1185">Reference proteome</keyword>
<evidence type="ECO:0000256" key="2">
    <source>
        <dbReference type="SAM" id="SignalP"/>
    </source>
</evidence>
<feature type="region of interest" description="Disordered" evidence="1">
    <location>
        <begin position="23"/>
        <end position="67"/>
    </location>
</feature>
<feature type="compositionally biased region" description="Acidic residues" evidence="1">
    <location>
        <begin position="44"/>
        <end position="63"/>
    </location>
</feature>
<feature type="signal peptide" evidence="2">
    <location>
        <begin position="1"/>
        <end position="17"/>
    </location>
</feature>
<gene>
    <name evidence="3" type="ORF">MKY91_10895</name>
</gene>
<evidence type="ECO:0000313" key="3">
    <source>
        <dbReference type="EMBL" id="MEN0643653.1"/>
    </source>
</evidence>
<keyword evidence="2" id="KW-0732">Signal</keyword>
<protein>
    <recommendedName>
        <fullName evidence="5">DUF4352 domain-containing protein</fullName>
    </recommendedName>
</protein>
<accession>A0ABU9VKB2</accession>
<dbReference type="EMBL" id="JBCITK010000001">
    <property type="protein sequence ID" value="MEN0643653.1"/>
    <property type="molecule type" value="Genomic_DNA"/>
</dbReference>
<proteinExistence type="predicted"/>
<organism evidence="3 4">
    <name type="scientific">Alkalicoccobacillus gibsonii</name>
    <dbReference type="NCBI Taxonomy" id="79881"/>
    <lineage>
        <taxon>Bacteria</taxon>
        <taxon>Bacillati</taxon>
        <taxon>Bacillota</taxon>
        <taxon>Bacilli</taxon>
        <taxon>Bacillales</taxon>
        <taxon>Bacillaceae</taxon>
        <taxon>Alkalicoccobacillus</taxon>
    </lineage>
</organism>
<dbReference type="RefSeq" id="WP_343130546.1">
    <property type="nucleotide sequence ID" value="NZ_JBCITK010000001.1"/>
</dbReference>